<dbReference type="Pfam" id="PF03194">
    <property type="entry name" value="LUC7"/>
    <property type="match status" value="1"/>
</dbReference>
<name>A0A9P6E2L6_9AGAM</name>
<evidence type="ECO:0000256" key="1">
    <source>
        <dbReference type="ARBA" id="ARBA00005655"/>
    </source>
</evidence>
<dbReference type="GO" id="GO:0006376">
    <property type="term" value="P:mRNA splice site recognition"/>
    <property type="evidence" value="ECO:0007669"/>
    <property type="project" value="InterPro"/>
</dbReference>
<dbReference type="AlphaFoldDB" id="A0A9P6E2L6"/>
<feature type="region of interest" description="Disordered" evidence="2">
    <location>
        <begin position="203"/>
        <end position="281"/>
    </location>
</feature>
<evidence type="ECO:0000313" key="3">
    <source>
        <dbReference type="EMBL" id="KAF9520480.1"/>
    </source>
</evidence>
<evidence type="ECO:0000256" key="2">
    <source>
        <dbReference type="SAM" id="MobiDB-lite"/>
    </source>
</evidence>
<evidence type="ECO:0000313" key="4">
    <source>
        <dbReference type="Proteomes" id="UP000886523"/>
    </source>
</evidence>
<comment type="caution">
    <text evidence="3">The sequence shown here is derived from an EMBL/GenBank/DDBJ whole genome shotgun (WGS) entry which is preliminary data.</text>
</comment>
<proteinExistence type="inferred from homology"/>
<dbReference type="EMBL" id="MU128911">
    <property type="protein sequence ID" value="KAF9520480.1"/>
    <property type="molecule type" value="Genomic_DNA"/>
</dbReference>
<organism evidence="3 4">
    <name type="scientific">Hydnum rufescens UP504</name>
    <dbReference type="NCBI Taxonomy" id="1448309"/>
    <lineage>
        <taxon>Eukaryota</taxon>
        <taxon>Fungi</taxon>
        <taxon>Dikarya</taxon>
        <taxon>Basidiomycota</taxon>
        <taxon>Agaricomycotina</taxon>
        <taxon>Agaricomycetes</taxon>
        <taxon>Cantharellales</taxon>
        <taxon>Hydnaceae</taxon>
        <taxon>Hydnum</taxon>
    </lineage>
</organism>
<comment type="similarity">
    <text evidence="1">Belongs to the Luc7 family.</text>
</comment>
<dbReference type="GO" id="GO:0005685">
    <property type="term" value="C:U1 snRNP"/>
    <property type="evidence" value="ECO:0007669"/>
    <property type="project" value="InterPro"/>
</dbReference>
<feature type="compositionally biased region" description="Pro residues" evidence="2">
    <location>
        <begin position="209"/>
        <end position="220"/>
    </location>
</feature>
<gene>
    <name evidence="3" type="ORF">BS47DRAFT_1370347</name>
</gene>
<dbReference type="Proteomes" id="UP000886523">
    <property type="component" value="Unassembled WGS sequence"/>
</dbReference>
<protein>
    <submittedName>
        <fullName evidence="3">Uncharacterized protein</fullName>
    </submittedName>
</protein>
<sequence length="281" mass="31979">MQRKLLEQMMGPETMGLQNANLVWSDDKKMDLGPCPKSHADKYKNEYNEEKAANPNNKKIAEIQREYENNIFQFVDECDRRIHPEENAKTTNLMREIGEIELAIQGGTDKIESLGEAGEVEESMKELAAVEALKVEKAEKERELQNLTDTSGASGHQKLRVCDVCGAYLSVLDSDRRLADHFGGKMHLGYHELRKMLEEFSKRKLSAPSRPPMAMLPPESPSVQRPGGERDFRSSRDDSYRDRDHGGGRGGYDRGGHSNRPDSRRSDRERSRSPRASVRRY</sequence>
<accession>A0A9P6E2L6</accession>
<dbReference type="PANTHER" id="PTHR12375">
    <property type="entry name" value="RNA-BINDING PROTEIN LUC7-RELATED"/>
    <property type="match status" value="1"/>
</dbReference>
<reference evidence="3" key="1">
    <citation type="journal article" date="2020" name="Nat. Commun.">
        <title>Large-scale genome sequencing of mycorrhizal fungi provides insights into the early evolution of symbiotic traits.</title>
        <authorList>
            <person name="Miyauchi S."/>
            <person name="Kiss E."/>
            <person name="Kuo A."/>
            <person name="Drula E."/>
            <person name="Kohler A."/>
            <person name="Sanchez-Garcia M."/>
            <person name="Morin E."/>
            <person name="Andreopoulos B."/>
            <person name="Barry K.W."/>
            <person name="Bonito G."/>
            <person name="Buee M."/>
            <person name="Carver A."/>
            <person name="Chen C."/>
            <person name="Cichocki N."/>
            <person name="Clum A."/>
            <person name="Culley D."/>
            <person name="Crous P.W."/>
            <person name="Fauchery L."/>
            <person name="Girlanda M."/>
            <person name="Hayes R.D."/>
            <person name="Keri Z."/>
            <person name="LaButti K."/>
            <person name="Lipzen A."/>
            <person name="Lombard V."/>
            <person name="Magnuson J."/>
            <person name="Maillard F."/>
            <person name="Murat C."/>
            <person name="Nolan M."/>
            <person name="Ohm R.A."/>
            <person name="Pangilinan J."/>
            <person name="Pereira M.F."/>
            <person name="Perotto S."/>
            <person name="Peter M."/>
            <person name="Pfister S."/>
            <person name="Riley R."/>
            <person name="Sitrit Y."/>
            <person name="Stielow J.B."/>
            <person name="Szollosi G."/>
            <person name="Zifcakova L."/>
            <person name="Stursova M."/>
            <person name="Spatafora J.W."/>
            <person name="Tedersoo L."/>
            <person name="Vaario L.M."/>
            <person name="Yamada A."/>
            <person name="Yan M."/>
            <person name="Wang P."/>
            <person name="Xu J."/>
            <person name="Bruns T."/>
            <person name="Baldrian P."/>
            <person name="Vilgalys R."/>
            <person name="Dunand C."/>
            <person name="Henrissat B."/>
            <person name="Grigoriev I.V."/>
            <person name="Hibbett D."/>
            <person name="Nagy L.G."/>
            <person name="Martin F.M."/>
        </authorList>
    </citation>
    <scope>NUCLEOTIDE SEQUENCE</scope>
    <source>
        <strain evidence="3">UP504</strain>
    </source>
</reference>
<dbReference type="GO" id="GO:0003729">
    <property type="term" value="F:mRNA binding"/>
    <property type="evidence" value="ECO:0007669"/>
    <property type="project" value="InterPro"/>
</dbReference>
<feature type="compositionally biased region" description="Basic and acidic residues" evidence="2">
    <location>
        <begin position="227"/>
        <end position="272"/>
    </location>
</feature>
<keyword evidence="4" id="KW-1185">Reference proteome</keyword>
<dbReference type="OrthoDB" id="153872at2759"/>
<dbReference type="InterPro" id="IPR004882">
    <property type="entry name" value="Luc7-rel"/>
</dbReference>